<accession>A0A438HJT3</accession>
<dbReference type="EMBL" id="QGNW01000213">
    <property type="protein sequence ID" value="RVW84697.1"/>
    <property type="molecule type" value="Genomic_DNA"/>
</dbReference>
<protein>
    <submittedName>
        <fullName evidence="1">Uncharacterized protein</fullName>
    </submittedName>
</protein>
<organism evidence="1 2">
    <name type="scientific">Vitis vinifera</name>
    <name type="common">Grape</name>
    <dbReference type="NCBI Taxonomy" id="29760"/>
    <lineage>
        <taxon>Eukaryota</taxon>
        <taxon>Viridiplantae</taxon>
        <taxon>Streptophyta</taxon>
        <taxon>Embryophyta</taxon>
        <taxon>Tracheophyta</taxon>
        <taxon>Spermatophyta</taxon>
        <taxon>Magnoliopsida</taxon>
        <taxon>eudicotyledons</taxon>
        <taxon>Gunneridae</taxon>
        <taxon>Pentapetalae</taxon>
        <taxon>rosids</taxon>
        <taxon>Vitales</taxon>
        <taxon>Vitaceae</taxon>
        <taxon>Viteae</taxon>
        <taxon>Vitis</taxon>
    </lineage>
</organism>
<proteinExistence type="predicted"/>
<reference evidence="1 2" key="1">
    <citation type="journal article" date="2018" name="PLoS Genet.">
        <title>Population sequencing reveals clonal diversity and ancestral inbreeding in the grapevine cultivar Chardonnay.</title>
        <authorList>
            <person name="Roach M.J."/>
            <person name="Johnson D.L."/>
            <person name="Bohlmann J."/>
            <person name="van Vuuren H.J."/>
            <person name="Jones S.J."/>
            <person name="Pretorius I.S."/>
            <person name="Schmidt S.A."/>
            <person name="Borneman A.R."/>
        </authorList>
    </citation>
    <scope>NUCLEOTIDE SEQUENCE [LARGE SCALE GENOMIC DNA]</scope>
    <source>
        <strain evidence="2">cv. Chardonnay</strain>
        <tissue evidence="1">Leaf</tissue>
    </source>
</reference>
<sequence length="301" mass="34161">MQIHHQYRVPSPPRSVTQLSQLGMPLNRAFQRLVEGGLIAPLLPRPLQQPTHQDTEQIFIVPTLEGRLTLDGIPKQPSVSLVYLQHVPSMTPFILFPEGYKPTHRDVQIVTRSRRVAQSLPVDRDALVRVLSQIKIDIFTTPKGLIHILTTDRATCIVISDDELPPEGSDHVVNLEDDSRDMVPMSFDQYNITLVLSMMLGMSYLLGLGLGHCQQETHEFTFIINHDTPYGLGYTPIEEDACHMARLRMDRVKACLSGISFDYPLPPYIFRLVDYFIKGSKHVPYMEGIDHISKIVEIQDI</sequence>
<gene>
    <name evidence="1" type="ORF">CK203_044599</name>
</gene>
<evidence type="ECO:0000313" key="2">
    <source>
        <dbReference type="Proteomes" id="UP000288805"/>
    </source>
</evidence>
<dbReference type="Proteomes" id="UP000288805">
    <property type="component" value="Unassembled WGS sequence"/>
</dbReference>
<evidence type="ECO:0000313" key="1">
    <source>
        <dbReference type="EMBL" id="RVW84697.1"/>
    </source>
</evidence>
<dbReference type="AlphaFoldDB" id="A0A438HJT3"/>
<name>A0A438HJT3_VITVI</name>
<comment type="caution">
    <text evidence="1">The sequence shown here is derived from an EMBL/GenBank/DDBJ whole genome shotgun (WGS) entry which is preliminary data.</text>
</comment>